<protein>
    <recommendedName>
        <fullName evidence="4">Protein-L-isoaspartate O-methyltransferase</fullName>
        <ecNumber evidence="3">2.1.1.77</ecNumber>
    </recommendedName>
    <alternativeName>
        <fullName evidence="11">L-isoaspartyl protein carboxyl methyltransferase</fullName>
    </alternativeName>
    <alternativeName>
        <fullName evidence="9">Protein L-isoaspartyl methyltransferase</fullName>
    </alternativeName>
    <alternativeName>
        <fullName evidence="10">Protein-beta-aspartate methyltransferase</fullName>
    </alternativeName>
</protein>
<evidence type="ECO:0000256" key="10">
    <source>
        <dbReference type="ARBA" id="ARBA00031323"/>
    </source>
</evidence>
<dbReference type="InterPro" id="IPR029063">
    <property type="entry name" value="SAM-dependent_MTases_sf"/>
</dbReference>
<comment type="subcellular location">
    <subcellularLocation>
        <location evidence="1">Cytoplasm</location>
    </subcellularLocation>
</comment>
<dbReference type="EMBL" id="BMRB01000002">
    <property type="protein sequence ID" value="GGS35687.1"/>
    <property type="molecule type" value="Genomic_DNA"/>
</dbReference>
<evidence type="ECO:0000256" key="11">
    <source>
        <dbReference type="ARBA" id="ARBA00031350"/>
    </source>
</evidence>
<proteinExistence type="inferred from homology"/>
<sequence>MIGHGIGGGCAIETHDISDELKAAMVSRLRELKALRTEPVERAFLKVPRHKFTPGVPLDSAYDASQSVVVRRDADHAVVSTVSAPAIQAMMLEQAALRPGMRVLEIGSGGYNAALIAEMVGAEGAVVSIDIDPVVVDRARRFLDDTGYDTVRVLLGDAENGVPGVFDRVIVTAGAWDIPPAWWNLLAENGRIVVPVRLRGMTRVVALEKTRGVLVDRGHAQAGFVAMQGAGAHEDAFVSLWGDEEAGLRSEGAIDVDPAALAEALSQPRFPVWSGVTVTGEEPFDDLDLYLATHTDRFGTLVALRSAVEAKLVSRWALWGAPACYSDHGLAYRVTRKVPDTGRFELGVFAHGGDAAVLGDQWVRLIRQWDRTHRHGPGARISVYPASTTVDRVAPGFALQRDHSRFVVSWPTRTEGERPG</sequence>
<keyword evidence="13" id="KW-1185">Reference proteome</keyword>
<evidence type="ECO:0000256" key="2">
    <source>
        <dbReference type="ARBA" id="ARBA00005369"/>
    </source>
</evidence>
<dbReference type="NCBIfam" id="TIGR04364">
    <property type="entry name" value="methyltran_FxLD"/>
    <property type="match status" value="1"/>
</dbReference>
<organism evidence="12 13">
    <name type="scientific">Actinokineospora fastidiosa</name>
    <dbReference type="NCBI Taxonomy" id="1816"/>
    <lineage>
        <taxon>Bacteria</taxon>
        <taxon>Bacillati</taxon>
        <taxon>Actinomycetota</taxon>
        <taxon>Actinomycetes</taxon>
        <taxon>Pseudonocardiales</taxon>
        <taxon>Pseudonocardiaceae</taxon>
        <taxon>Actinokineospora</taxon>
    </lineage>
</organism>
<dbReference type="GO" id="GO:0004719">
    <property type="term" value="F:protein-L-isoaspartate (D-aspartate) O-methyltransferase activity"/>
    <property type="evidence" value="ECO:0007669"/>
    <property type="project" value="UniProtKB-EC"/>
</dbReference>
<evidence type="ECO:0000256" key="3">
    <source>
        <dbReference type="ARBA" id="ARBA00011890"/>
    </source>
</evidence>
<evidence type="ECO:0000256" key="8">
    <source>
        <dbReference type="ARBA" id="ARBA00022691"/>
    </source>
</evidence>
<dbReference type="Proteomes" id="UP000660680">
    <property type="component" value="Unassembled WGS sequence"/>
</dbReference>
<keyword evidence="6" id="KW-0489">Methyltransferase</keyword>
<dbReference type="InterPro" id="IPR000682">
    <property type="entry name" value="PCMT"/>
</dbReference>
<dbReference type="PANTHER" id="PTHR11579">
    <property type="entry name" value="PROTEIN-L-ISOASPARTATE O-METHYLTRANSFERASE"/>
    <property type="match status" value="1"/>
</dbReference>
<gene>
    <name evidence="12" type="ORF">GCM10010171_32870</name>
</gene>
<dbReference type="SUPFAM" id="SSF53335">
    <property type="entry name" value="S-adenosyl-L-methionine-dependent methyltransferases"/>
    <property type="match status" value="1"/>
</dbReference>
<evidence type="ECO:0000256" key="5">
    <source>
        <dbReference type="ARBA" id="ARBA00022490"/>
    </source>
</evidence>
<keyword evidence="5" id="KW-0963">Cytoplasm</keyword>
<dbReference type="RefSeq" id="WP_189211250.1">
    <property type="nucleotide sequence ID" value="NZ_BMRB01000002.1"/>
</dbReference>
<reference evidence="12" key="1">
    <citation type="journal article" date="2014" name="Int. J. Syst. Evol. Microbiol.">
        <title>Complete genome sequence of Corynebacterium casei LMG S-19264T (=DSM 44701T), isolated from a smear-ripened cheese.</title>
        <authorList>
            <consortium name="US DOE Joint Genome Institute (JGI-PGF)"/>
            <person name="Walter F."/>
            <person name="Albersmeier A."/>
            <person name="Kalinowski J."/>
            <person name="Ruckert C."/>
        </authorList>
    </citation>
    <scope>NUCLEOTIDE SEQUENCE</scope>
    <source>
        <strain evidence="12">JCM 3276</strain>
    </source>
</reference>
<evidence type="ECO:0000256" key="9">
    <source>
        <dbReference type="ARBA" id="ARBA00030757"/>
    </source>
</evidence>
<keyword evidence="8" id="KW-0949">S-adenosyl-L-methionine</keyword>
<evidence type="ECO:0000256" key="4">
    <source>
        <dbReference type="ARBA" id="ARBA00013346"/>
    </source>
</evidence>
<evidence type="ECO:0000313" key="13">
    <source>
        <dbReference type="Proteomes" id="UP000660680"/>
    </source>
</evidence>
<dbReference type="Gene3D" id="3.40.50.150">
    <property type="entry name" value="Vaccinia Virus protein VP39"/>
    <property type="match status" value="1"/>
</dbReference>
<dbReference type="AlphaFoldDB" id="A0A918GHC1"/>
<evidence type="ECO:0000256" key="6">
    <source>
        <dbReference type="ARBA" id="ARBA00022603"/>
    </source>
</evidence>
<keyword evidence="7" id="KW-0808">Transferase</keyword>
<dbReference type="InterPro" id="IPR027573">
    <property type="entry name" value="Methyltran_FxLD"/>
</dbReference>
<dbReference type="GO" id="GO:0032259">
    <property type="term" value="P:methylation"/>
    <property type="evidence" value="ECO:0007669"/>
    <property type="project" value="UniProtKB-KW"/>
</dbReference>
<accession>A0A918GHC1</accession>
<evidence type="ECO:0000313" key="12">
    <source>
        <dbReference type="EMBL" id="GGS35687.1"/>
    </source>
</evidence>
<dbReference type="PANTHER" id="PTHR11579:SF0">
    <property type="entry name" value="PROTEIN-L-ISOASPARTATE(D-ASPARTATE) O-METHYLTRANSFERASE"/>
    <property type="match status" value="1"/>
</dbReference>
<comment type="similarity">
    <text evidence="2">Belongs to the methyltransferase superfamily. L-isoaspartyl/D-aspartyl protein methyltransferase family.</text>
</comment>
<reference evidence="12" key="2">
    <citation type="submission" date="2020-09" db="EMBL/GenBank/DDBJ databases">
        <authorList>
            <person name="Sun Q."/>
            <person name="Ohkuma M."/>
        </authorList>
    </citation>
    <scope>NUCLEOTIDE SEQUENCE</scope>
    <source>
        <strain evidence="12">JCM 3276</strain>
    </source>
</reference>
<dbReference type="Pfam" id="PF01135">
    <property type="entry name" value="PCMT"/>
    <property type="match status" value="1"/>
</dbReference>
<evidence type="ECO:0000256" key="7">
    <source>
        <dbReference type="ARBA" id="ARBA00022679"/>
    </source>
</evidence>
<dbReference type="EC" id="2.1.1.77" evidence="3"/>
<evidence type="ECO:0000256" key="1">
    <source>
        <dbReference type="ARBA" id="ARBA00004496"/>
    </source>
</evidence>
<dbReference type="GO" id="GO:0005737">
    <property type="term" value="C:cytoplasm"/>
    <property type="evidence" value="ECO:0007669"/>
    <property type="project" value="UniProtKB-SubCell"/>
</dbReference>
<name>A0A918GHC1_9PSEU</name>
<comment type="caution">
    <text evidence="12">The sequence shown here is derived from an EMBL/GenBank/DDBJ whole genome shotgun (WGS) entry which is preliminary data.</text>
</comment>
<dbReference type="CDD" id="cd02440">
    <property type="entry name" value="AdoMet_MTases"/>
    <property type="match status" value="1"/>
</dbReference>